<dbReference type="AlphaFoldDB" id="A0A1X7NIZ9"/>
<feature type="domain" description="HTH deoR-type" evidence="5">
    <location>
        <begin position="16"/>
        <end position="71"/>
    </location>
</feature>
<dbReference type="InterPro" id="IPR036388">
    <property type="entry name" value="WH-like_DNA-bd_sf"/>
</dbReference>
<evidence type="ECO:0000256" key="4">
    <source>
        <dbReference type="ARBA" id="ARBA00023163"/>
    </source>
</evidence>
<dbReference type="EMBL" id="FXBL01000004">
    <property type="protein sequence ID" value="SMH37757.1"/>
    <property type="molecule type" value="Genomic_DNA"/>
</dbReference>
<evidence type="ECO:0000313" key="6">
    <source>
        <dbReference type="EMBL" id="SMH37757.1"/>
    </source>
</evidence>
<organism evidence="6 7">
    <name type="scientific">Mesorhizobium australicum</name>
    <dbReference type="NCBI Taxonomy" id="536018"/>
    <lineage>
        <taxon>Bacteria</taxon>
        <taxon>Pseudomonadati</taxon>
        <taxon>Pseudomonadota</taxon>
        <taxon>Alphaproteobacteria</taxon>
        <taxon>Hyphomicrobiales</taxon>
        <taxon>Phyllobacteriaceae</taxon>
        <taxon>Mesorhizobium</taxon>
    </lineage>
</organism>
<keyword evidence="4" id="KW-0804">Transcription</keyword>
<dbReference type="PROSITE" id="PS00894">
    <property type="entry name" value="HTH_DEOR_1"/>
    <property type="match status" value="1"/>
</dbReference>
<name>A0A1X7NIZ9_9HYPH</name>
<accession>A0A1X7NIZ9</accession>
<dbReference type="InterPro" id="IPR050313">
    <property type="entry name" value="Carb_Metab_HTH_regulators"/>
</dbReference>
<dbReference type="SUPFAM" id="SSF100950">
    <property type="entry name" value="NagB/RpiA/CoA transferase-like"/>
    <property type="match status" value="1"/>
</dbReference>
<dbReference type="PANTHER" id="PTHR30363">
    <property type="entry name" value="HTH-TYPE TRANSCRIPTIONAL REGULATOR SRLR-RELATED"/>
    <property type="match status" value="1"/>
</dbReference>
<dbReference type="Gene3D" id="1.10.10.10">
    <property type="entry name" value="Winged helix-like DNA-binding domain superfamily/Winged helix DNA-binding domain"/>
    <property type="match status" value="1"/>
</dbReference>
<keyword evidence="2" id="KW-0805">Transcription regulation</keyword>
<evidence type="ECO:0000313" key="7">
    <source>
        <dbReference type="Proteomes" id="UP000193083"/>
    </source>
</evidence>
<dbReference type="InterPro" id="IPR036390">
    <property type="entry name" value="WH_DNA-bd_sf"/>
</dbReference>
<keyword evidence="1" id="KW-0678">Repressor</keyword>
<reference evidence="6 7" key="1">
    <citation type="submission" date="2017-04" db="EMBL/GenBank/DDBJ databases">
        <authorList>
            <person name="Afonso C.L."/>
            <person name="Miller P.J."/>
            <person name="Scott M.A."/>
            <person name="Spackman E."/>
            <person name="Goraichik I."/>
            <person name="Dimitrov K.M."/>
            <person name="Suarez D.L."/>
            <person name="Swayne D.E."/>
        </authorList>
    </citation>
    <scope>NUCLEOTIDE SEQUENCE [LARGE SCALE GENOMIC DNA]</scope>
    <source>
        <strain evidence="6 7">B5P</strain>
    </source>
</reference>
<dbReference type="GO" id="GO:0003677">
    <property type="term" value="F:DNA binding"/>
    <property type="evidence" value="ECO:0007669"/>
    <property type="project" value="UniProtKB-KW"/>
</dbReference>
<evidence type="ECO:0000259" key="5">
    <source>
        <dbReference type="PROSITE" id="PS51000"/>
    </source>
</evidence>
<evidence type="ECO:0000256" key="1">
    <source>
        <dbReference type="ARBA" id="ARBA00022491"/>
    </source>
</evidence>
<dbReference type="PANTHER" id="PTHR30363:SF4">
    <property type="entry name" value="GLYCEROL-3-PHOSPHATE REGULON REPRESSOR"/>
    <property type="match status" value="1"/>
</dbReference>
<protein>
    <submittedName>
        <fullName evidence="6">Transcriptional regulator, DeoR family</fullName>
    </submittedName>
</protein>
<dbReference type="InterPro" id="IPR037171">
    <property type="entry name" value="NagB/RpiA_transferase-like"/>
</dbReference>
<dbReference type="InterPro" id="IPR014036">
    <property type="entry name" value="DeoR-like_C"/>
</dbReference>
<proteinExistence type="predicted"/>
<dbReference type="Gene3D" id="3.40.50.1360">
    <property type="match status" value="1"/>
</dbReference>
<sequence>MPPKRADGSVMSTMVLSKRHAEILRMLREEGTVSISDLATRLGVSLETVRRDVKPLSDDGSVVRMHGAVGLAGLGGEAPFERRMRENAAAKRAIARHVAATIADGESIMLDTGTTTSFLARELLGHRRLTVVTNSSDIARTLATVNGNKVYMAGGELRSDSGAAFGVSAIEFISRFSVDHAVISVGAVDAEGLMDYDLEESEFARTVLARGSRRLAVTDHSKFGRRGLVRICTFDAVSALVTDLLPPADIADALAASGALLDVARADVADAVERS</sequence>
<dbReference type="PROSITE" id="PS51000">
    <property type="entry name" value="HTH_DEOR_2"/>
    <property type="match status" value="1"/>
</dbReference>
<dbReference type="Pfam" id="PF00455">
    <property type="entry name" value="DeoRC"/>
    <property type="match status" value="1"/>
</dbReference>
<dbReference type="SMART" id="SM01134">
    <property type="entry name" value="DeoRC"/>
    <property type="match status" value="1"/>
</dbReference>
<evidence type="ECO:0000256" key="3">
    <source>
        <dbReference type="ARBA" id="ARBA00023125"/>
    </source>
</evidence>
<keyword evidence="7" id="KW-1185">Reference proteome</keyword>
<evidence type="ECO:0000256" key="2">
    <source>
        <dbReference type="ARBA" id="ARBA00023015"/>
    </source>
</evidence>
<dbReference type="Proteomes" id="UP000193083">
    <property type="component" value="Unassembled WGS sequence"/>
</dbReference>
<dbReference type="InterPro" id="IPR001034">
    <property type="entry name" value="DeoR_HTH"/>
</dbReference>
<dbReference type="InterPro" id="IPR018356">
    <property type="entry name" value="Tscrpt_reg_HTH_DeoR_CS"/>
</dbReference>
<dbReference type="SMART" id="SM00420">
    <property type="entry name" value="HTH_DEOR"/>
    <property type="match status" value="1"/>
</dbReference>
<keyword evidence="3" id="KW-0238">DNA-binding</keyword>
<dbReference type="PRINTS" id="PR00037">
    <property type="entry name" value="HTHLACR"/>
</dbReference>
<dbReference type="SUPFAM" id="SSF46785">
    <property type="entry name" value="Winged helix' DNA-binding domain"/>
    <property type="match status" value="1"/>
</dbReference>
<dbReference type="Pfam" id="PF08220">
    <property type="entry name" value="HTH_DeoR"/>
    <property type="match status" value="1"/>
</dbReference>
<gene>
    <name evidence="6" type="ORF">SAMN02982922_1953</name>
</gene>
<dbReference type="GO" id="GO:0003700">
    <property type="term" value="F:DNA-binding transcription factor activity"/>
    <property type="evidence" value="ECO:0007669"/>
    <property type="project" value="InterPro"/>
</dbReference>